<reference evidence="1" key="1">
    <citation type="journal article" date="2022" name="bioRxiv">
        <title>Sequencing and chromosome-scale assembly of the giantPleurodeles waltlgenome.</title>
        <authorList>
            <person name="Brown T."/>
            <person name="Elewa A."/>
            <person name="Iarovenko S."/>
            <person name="Subramanian E."/>
            <person name="Araus A.J."/>
            <person name="Petzold A."/>
            <person name="Susuki M."/>
            <person name="Suzuki K.-i.T."/>
            <person name="Hayashi T."/>
            <person name="Toyoda A."/>
            <person name="Oliveira C."/>
            <person name="Osipova E."/>
            <person name="Leigh N.D."/>
            <person name="Simon A."/>
            <person name="Yun M.H."/>
        </authorList>
    </citation>
    <scope>NUCLEOTIDE SEQUENCE</scope>
    <source>
        <strain evidence="1">20211129_DDA</strain>
        <tissue evidence="1">Liver</tissue>
    </source>
</reference>
<name>A0AAV7WDT6_PLEWA</name>
<keyword evidence="2" id="KW-1185">Reference proteome</keyword>
<organism evidence="1 2">
    <name type="scientific">Pleurodeles waltl</name>
    <name type="common">Iberian ribbed newt</name>
    <dbReference type="NCBI Taxonomy" id="8319"/>
    <lineage>
        <taxon>Eukaryota</taxon>
        <taxon>Metazoa</taxon>
        <taxon>Chordata</taxon>
        <taxon>Craniata</taxon>
        <taxon>Vertebrata</taxon>
        <taxon>Euteleostomi</taxon>
        <taxon>Amphibia</taxon>
        <taxon>Batrachia</taxon>
        <taxon>Caudata</taxon>
        <taxon>Salamandroidea</taxon>
        <taxon>Salamandridae</taxon>
        <taxon>Pleurodelinae</taxon>
        <taxon>Pleurodeles</taxon>
    </lineage>
</organism>
<accession>A0AAV7WDT6</accession>
<evidence type="ECO:0000313" key="2">
    <source>
        <dbReference type="Proteomes" id="UP001066276"/>
    </source>
</evidence>
<comment type="caution">
    <text evidence="1">The sequence shown here is derived from an EMBL/GenBank/DDBJ whole genome shotgun (WGS) entry which is preliminary data.</text>
</comment>
<dbReference type="Proteomes" id="UP001066276">
    <property type="component" value="Chromosome 1_2"/>
</dbReference>
<sequence>MQISGTGSAERPTERSAPSAMWMPLGLGYIEAAGALYSVIWVGDCCLLGLVVGTGPGVVTRDKACGGEIKWQHVDKPTGIVEKPERCLVLIDPDGRYVVESGFLDSRALSIINVYAPKLDDPTFFGKLIRAAMGYLDTKVIMAGDLNCLLSGKVDHEPPKTDTNLGMIEALKVVMHGLGLQDI</sequence>
<dbReference type="EMBL" id="JANPWB010000002">
    <property type="protein sequence ID" value="KAJ1210767.1"/>
    <property type="molecule type" value="Genomic_DNA"/>
</dbReference>
<dbReference type="Gene3D" id="3.60.10.10">
    <property type="entry name" value="Endonuclease/exonuclease/phosphatase"/>
    <property type="match status" value="1"/>
</dbReference>
<proteinExistence type="predicted"/>
<dbReference type="SUPFAM" id="SSF56219">
    <property type="entry name" value="DNase I-like"/>
    <property type="match status" value="1"/>
</dbReference>
<protein>
    <recommendedName>
        <fullName evidence="3">Endonuclease/exonuclease/phosphatase domain-containing protein</fullName>
    </recommendedName>
</protein>
<evidence type="ECO:0000313" key="1">
    <source>
        <dbReference type="EMBL" id="KAJ1210767.1"/>
    </source>
</evidence>
<gene>
    <name evidence="1" type="ORF">NDU88_006129</name>
</gene>
<evidence type="ECO:0008006" key="3">
    <source>
        <dbReference type="Google" id="ProtNLM"/>
    </source>
</evidence>
<dbReference type="InterPro" id="IPR036691">
    <property type="entry name" value="Endo/exonu/phosph_ase_sf"/>
</dbReference>
<dbReference type="AlphaFoldDB" id="A0AAV7WDT6"/>